<dbReference type="OrthoDB" id="2140079at2759"/>
<dbReference type="GO" id="GO:0000421">
    <property type="term" value="C:autophagosome membrane"/>
    <property type="evidence" value="ECO:0007669"/>
    <property type="project" value="TreeGrafter"/>
</dbReference>
<dbReference type="GO" id="GO:0005634">
    <property type="term" value="C:nucleus"/>
    <property type="evidence" value="ECO:0007669"/>
    <property type="project" value="TreeGrafter"/>
</dbReference>
<feature type="transmembrane region" description="Helical" evidence="2">
    <location>
        <begin position="6"/>
        <end position="31"/>
    </location>
</feature>
<dbReference type="GO" id="GO:0005657">
    <property type="term" value="C:replication fork"/>
    <property type="evidence" value="ECO:0007669"/>
    <property type="project" value="TreeGrafter"/>
</dbReference>
<gene>
    <name evidence="3" type="primary">TEX264_3</name>
    <name evidence="3" type="ORF">FJT64_019202</name>
</gene>
<proteinExistence type="predicted"/>
<evidence type="ECO:0000256" key="1">
    <source>
        <dbReference type="SAM" id="MobiDB-lite"/>
    </source>
</evidence>
<evidence type="ECO:0000256" key="2">
    <source>
        <dbReference type="SAM" id="Phobius"/>
    </source>
</evidence>
<dbReference type="Proteomes" id="UP000440578">
    <property type="component" value="Unassembled WGS sequence"/>
</dbReference>
<organism evidence="3 4">
    <name type="scientific">Amphibalanus amphitrite</name>
    <name type="common">Striped barnacle</name>
    <name type="synonym">Balanus amphitrite</name>
    <dbReference type="NCBI Taxonomy" id="1232801"/>
    <lineage>
        <taxon>Eukaryota</taxon>
        <taxon>Metazoa</taxon>
        <taxon>Ecdysozoa</taxon>
        <taxon>Arthropoda</taxon>
        <taxon>Crustacea</taxon>
        <taxon>Multicrustacea</taxon>
        <taxon>Cirripedia</taxon>
        <taxon>Thoracica</taxon>
        <taxon>Thoracicalcarea</taxon>
        <taxon>Balanomorpha</taxon>
        <taxon>Balanoidea</taxon>
        <taxon>Balanidae</taxon>
        <taxon>Amphibalaninae</taxon>
        <taxon>Amphibalanus</taxon>
    </lineage>
</organism>
<feature type="compositionally biased region" description="Basic and acidic residues" evidence="1">
    <location>
        <begin position="203"/>
        <end position="218"/>
    </location>
</feature>
<dbReference type="GO" id="GO:0005789">
    <property type="term" value="C:endoplasmic reticulum membrane"/>
    <property type="evidence" value="ECO:0007669"/>
    <property type="project" value="TreeGrafter"/>
</dbReference>
<dbReference type="EMBL" id="VIIS01000380">
    <property type="protein sequence ID" value="KAF0309697.1"/>
    <property type="molecule type" value="Genomic_DNA"/>
</dbReference>
<dbReference type="GO" id="GO:0106300">
    <property type="term" value="P:protein-DNA covalent cross-linking repair"/>
    <property type="evidence" value="ECO:0007669"/>
    <property type="project" value="TreeGrafter"/>
</dbReference>
<keyword evidence="4" id="KW-1185">Reference proteome</keyword>
<name>A0A6A4WQY7_AMPAM</name>
<dbReference type="SUPFAM" id="SSF55136">
    <property type="entry name" value="Probable bacterial effector-binding domain"/>
    <property type="match status" value="1"/>
</dbReference>
<dbReference type="Gene3D" id="3.20.80.10">
    <property type="entry name" value="Regulatory factor, effector binding domain"/>
    <property type="match status" value="1"/>
</dbReference>
<dbReference type="PANTHER" id="PTHR15949">
    <property type="entry name" value="TESTIS-EXPRESSED PROTEIN 264"/>
    <property type="match status" value="1"/>
</dbReference>
<comment type="caution">
    <text evidence="3">The sequence shown here is derived from an EMBL/GenBank/DDBJ whole genome shotgun (WGS) entry which is preliminary data.</text>
</comment>
<dbReference type="InterPro" id="IPR011256">
    <property type="entry name" value="Reg_factor_effector_dom_sf"/>
</dbReference>
<dbReference type="AlphaFoldDB" id="A0A6A4WQY7"/>
<reference evidence="3 4" key="1">
    <citation type="submission" date="2019-07" db="EMBL/GenBank/DDBJ databases">
        <title>Draft genome assembly of a fouling barnacle, Amphibalanus amphitrite (Darwin, 1854): The first reference genome for Thecostraca.</title>
        <authorList>
            <person name="Kim W."/>
        </authorList>
    </citation>
    <scope>NUCLEOTIDE SEQUENCE [LARGE SCALE GENOMIC DNA]</scope>
    <source>
        <strain evidence="3">SNU_AA5</strain>
        <tissue evidence="3">Soma without cirri and trophi</tissue>
    </source>
</reference>
<protein>
    <submittedName>
        <fullName evidence="3">Testis-expressed protein 264</fullName>
    </submittedName>
</protein>
<sequence>MEVGGMILVCIGLAVLIIVTLLVFLGHLGLFSEVEVKTGAPPFRELTVCYKFNRGPYKGCGHLFTEIYSIAPELKTIGLYYDDPEAVSSHELRYAVGAILSDGVTPEPAGVRQRVTQHGFQVATFPAIEHAVLASFPFRATFSIVLAIWKVYPALKEYIKKQSLCAWPMIELYDSSEIRFVAPLTRQEDFLVPEATEEPAMDSDGRLTTEDEGETLRH</sequence>
<keyword evidence="2" id="KW-0472">Membrane</keyword>
<dbReference type="PANTHER" id="PTHR15949:SF3">
    <property type="entry name" value="TESTIS-EXPRESSED PROTEIN 264"/>
    <property type="match status" value="1"/>
</dbReference>
<feature type="region of interest" description="Disordered" evidence="1">
    <location>
        <begin position="194"/>
        <end position="218"/>
    </location>
</feature>
<accession>A0A6A4WQY7</accession>
<keyword evidence="2" id="KW-0812">Transmembrane</keyword>
<dbReference type="GO" id="GO:0061709">
    <property type="term" value="P:reticulophagy"/>
    <property type="evidence" value="ECO:0007669"/>
    <property type="project" value="TreeGrafter"/>
</dbReference>
<evidence type="ECO:0000313" key="3">
    <source>
        <dbReference type="EMBL" id="KAF0309697.1"/>
    </source>
</evidence>
<evidence type="ECO:0000313" key="4">
    <source>
        <dbReference type="Proteomes" id="UP000440578"/>
    </source>
</evidence>
<keyword evidence="2" id="KW-1133">Transmembrane helix</keyword>